<name>A0ACA9PMT5_9GLOM</name>
<organism evidence="1 2">
    <name type="scientific">Scutellospora calospora</name>
    <dbReference type="NCBI Taxonomy" id="85575"/>
    <lineage>
        <taxon>Eukaryota</taxon>
        <taxon>Fungi</taxon>
        <taxon>Fungi incertae sedis</taxon>
        <taxon>Mucoromycota</taxon>
        <taxon>Glomeromycotina</taxon>
        <taxon>Glomeromycetes</taxon>
        <taxon>Diversisporales</taxon>
        <taxon>Gigasporaceae</taxon>
        <taxon>Scutellospora</taxon>
    </lineage>
</organism>
<keyword evidence="2" id="KW-1185">Reference proteome</keyword>
<gene>
    <name evidence="1" type="ORF">SCALOS_LOCUS11049</name>
</gene>
<protein>
    <submittedName>
        <fullName evidence="1">9884_t:CDS:1</fullName>
    </submittedName>
</protein>
<dbReference type="Proteomes" id="UP000789860">
    <property type="component" value="Unassembled WGS sequence"/>
</dbReference>
<dbReference type="EMBL" id="CAJVPM010045088">
    <property type="protein sequence ID" value="CAG8715637.1"/>
    <property type="molecule type" value="Genomic_DNA"/>
</dbReference>
<proteinExistence type="predicted"/>
<reference evidence="1" key="1">
    <citation type="submission" date="2021-06" db="EMBL/GenBank/DDBJ databases">
        <authorList>
            <person name="Kallberg Y."/>
            <person name="Tangrot J."/>
            <person name="Rosling A."/>
        </authorList>
    </citation>
    <scope>NUCLEOTIDE SEQUENCE</scope>
    <source>
        <strain evidence="1">AU212A</strain>
    </source>
</reference>
<accession>A0ACA9PMT5</accession>
<evidence type="ECO:0000313" key="2">
    <source>
        <dbReference type="Proteomes" id="UP000789860"/>
    </source>
</evidence>
<feature type="non-terminal residue" evidence="1">
    <location>
        <position position="49"/>
    </location>
</feature>
<sequence>MSDPESKLESESEILITSNLYIEIIKAMEDIRVAEDIKDINNNSNRNKK</sequence>
<comment type="caution">
    <text evidence="1">The sequence shown here is derived from an EMBL/GenBank/DDBJ whole genome shotgun (WGS) entry which is preliminary data.</text>
</comment>
<evidence type="ECO:0000313" key="1">
    <source>
        <dbReference type="EMBL" id="CAG8715637.1"/>
    </source>
</evidence>